<gene>
    <name evidence="3" type="ORF">CAUPRSCDRAFT_12230</name>
</gene>
<dbReference type="AlphaFoldDB" id="A0A4P9WXB1"/>
<feature type="region of interest" description="Disordered" evidence="1">
    <location>
        <begin position="131"/>
        <end position="176"/>
    </location>
</feature>
<feature type="region of interest" description="Disordered" evidence="1">
    <location>
        <begin position="1"/>
        <end position="40"/>
    </location>
</feature>
<name>A0A4P9WXB1_9FUNG</name>
<sequence length="212" mass="21896">MHAAGGDDDDDDDDAADGGGGGADAPSRARAPGRGRDGPVRIASTAAEGLEDRRLPCERAPPLPLVPRSVPGRVSASLSFSRLRRVRHDGRSGAVGRIIRRAVDRLAVEASAAAAAAVVVVAVAAAAAAAAAGASHPGRDRVPRRPRRCARQGPRPAADHPVNRAARAVPAPARLRVDPRPARVPALCPGRALEPRRGAARRLAHHDPCRSV</sequence>
<keyword evidence="2" id="KW-1133">Transmembrane helix</keyword>
<organism evidence="3 4">
    <name type="scientific">Caulochytrium protostelioides</name>
    <dbReference type="NCBI Taxonomy" id="1555241"/>
    <lineage>
        <taxon>Eukaryota</taxon>
        <taxon>Fungi</taxon>
        <taxon>Fungi incertae sedis</taxon>
        <taxon>Chytridiomycota</taxon>
        <taxon>Chytridiomycota incertae sedis</taxon>
        <taxon>Chytridiomycetes</taxon>
        <taxon>Caulochytriales</taxon>
        <taxon>Caulochytriaceae</taxon>
        <taxon>Caulochytrium</taxon>
    </lineage>
</organism>
<feature type="compositionally biased region" description="Low complexity" evidence="1">
    <location>
        <begin position="163"/>
        <end position="174"/>
    </location>
</feature>
<keyword evidence="2" id="KW-0812">Transmembrane</keyword>
<proteinExistence type="predicted"/>
<keyword evidence="2" id="KW-0472">Membrane</keyword>
<evidence type="ECO:0000256" key="2">
    <source>
        <dbReference type="SAM" id="Phobius"/>
    </source>
</evidence>
<accession>A0A4P9WXB1</accession>
<reference evidence="4" key="1">
    <citation type="journal article" date="2018" name="Nat. Microbiol.">
        <title>Leveraging single-cell genomics to expand the fungal tree of life.</title>
        <authorList>
            <person name="Ahrendt S.R."/>
            <person name="Quandt C.A."/>
            <person name="Ciobanu D."/>
            <person name="Clum A."/>
            <person name="Salamov A."/>
            <person name="Andreopoulos B."/>
            <person name="Cheng J.F."/>
            <person name="Woyke T."/>
            <person name="Pelin A."/>
            <person name="Henrissat B."/>
            <person name="Reynolds N.K."/>
            <person name="Benny G.L."/>
            <person name="Smith M.E."/>
            <person name="James T.Y."/>
            <person name="Grigoriev I.V."/>
        </authorList>
    </citation>
    <scope>NUCLEOTIDE SEQUENCE [LARGE SCALE GENOMIC DNA]</scope>
    <source>
        <strain evidence="4">ATCC 52028</strain>
    </source>
</reference>
<protein>
    <submittedName>
        <fullName evidence="3">Uncharacterized protein</fullName>
    </submittedName>
</protein>
<dbReference type="Proteomes" id="UP000268535">
    <property type="component" value="Unassembled WGS sequence"/>
</dbReference>
<evidence type="ECO:0000313" key="4">
    <source>
        <dbReference type="Proteomes" id="UP000268535"/>
    </source>
</evidence>
<feature type="transmembrane region" description="Helical" evidence="2">
    <location>
        <begin position="112"/>
        <end position="135"/>
    </location>
</feature>
<evidence type="ECO:0000313" key="3">
    <source>
        <dbReference type="EMBL" id="RKO96070.1"/>
    </source>
</evidence>
<dbReference type="EMBL" id="ML010417">
    <property type="protein sequence ID" value="RKO96070.1"/>
    <property type="molecule type" value="Genomic_DNA"/>
</dbReference>
<evidence type="ECO:0000256" key="1">
    <source>
        <dbReference type="SAM" id="MobiDB-lite"/>
    </source>
</evidence>
<feature type="compositionally biased region" description="Acidic residues" evidence="1">
    <location>
        <begin position="1"/>
        <end position="16"/>
    </location>
</feature>